<dbReference type="Proteomes" id="UP001054837">
    <property type="component" value="Unassembled WGS sequence"/>
</dbReference>
<organism evidence="1 2">
    <name type="scientific">Caerostris darwini</name>
    <dbReference type="NCBI Taxonomy" id="1538125"/>
    <lineage>
        <taxon>Eukaryota</taxon>
        <taxon>Metazoa</taxon>
        <taxon>Ecdysozoa</taxon>
        <taxon>Arthropoda</taxon>
        <taxon>Chelicerata</taxon>
        <taxon>Arachnida</taxon>
        <taxon>Araneae</taxon>
        <taxon>Araneomorphae</taxon>
        <taxon>Entelegynae</taxon>
        <taxon>Araneoidea</taxon>
        <taxon>Araneidae</taxon>
        <taxon>Caerostris</taxon>
    </lineage>
</organism>
<evidence type="ECO:0000313" key="1">
    <source>
        <dbReference type="EMBL" id="GIY28906.1"/>
    </source>
</evidence>
<reference evidence="1 2" key="1">
    <citation type="submission" date="2021-06" db="EMBL/GenBank/DDBJ databases">
        <title>Caerostris darwini draft genome.</title>
        <authorList>
            <person name="Kono N."/>
            <person name="Arakawa K."/>
        </authorList>
    </citation>
    <scope>NUCLEOTIDE SEQUENCE [LARGE SCALE GENOMIC DNA]</scope>
</reference>
<dbReference type="EMBL" id="BPLQ01007235">
    <property type="protein sequence ID" value="GIY28906.1"/>
    <property type="molecule type" value="Genomic_DNA"/>
</dbReference>
<protein>
    <submittedName>
        <fullName evidence="1">Uncharacterized protein</fullName>
    </submittedName>
</protein>
<keyword evidence="2" id="KW-1185">Reference proteome</keyword>
<sequence>MEHEKSASDKTADCITAPDIFVVDLRVDDNRGYSWPEVGLPKRNGVVCVEGNAKEEIIHMYLEQENRHLISEKALTTTWYAVGGKNP</sequence>
<gene>
    <name evidence="1" type="ORF">CDAR_558511</name>
</gene>
<comment type="caution">
    <text evidence="1">The sequence shown here is derived from an EMBL/GenBank/DDBJ whole genome shotgun (WGS) entry which is preliminary data.</text>
</comment>
<evidence type="ECO:0000313" key="2">
    <source>
        <dbReference type="Proteomes" id="UP001054837"/>
    </source>
</evidence>
<accession>A0AAV4S6V2</accession>
<name>A0AAV4S6V2_9ARAC</name>
<proteinExistence type="predicted"/>
<dbReference type="AlphaFoldDB" id="A0AAV4S6V2"/>